<dbReference type="InterPro" id="IPR006145">
    <property type="entry name" value="PsdUridine_synth_RsuA/RluA"/>
</dbReference>
<proteinExistence type="inferred from homology"/>
<dbReference type="EMBL" id="AMFJ01000754">
    <property type="protein sequence ID" value="EKE26580.1"/>
    <property type="molecule type" value="Genomic_DNA"/>
</dbReference>
<dbReference type="Pfam" id="PF00849">
    <property type="entry name" value="PseudoU_synth_2"/>
    <property type="match status" value="1"/>
</dbReference>
<keyword evidence="4" id="KW-0694">RNA-binding</keyword>
<evidence type="ECO:0000256" key="2">
    <source>
        <dbReference type="ARBA" id="ARBA00023235"/>
    </source>
</evidence>
<dbReference type="InterPro" id="IPR006225">
    <property type="entry name" value="PsdUridine_synth_RluC/D"/>
</dbReference>
<dbReference type="Gene3D" id="3.30.2350.10">
    <property type="entry name" value="Pseudouridine synthase"/>
    <property type="match status" value="1"/>
</dbReference>
<dbReference type="SUPFAM" id="SSF55120">
    <property type="entry name" value="Pseudouridine synthase"/>
    <property type="match status" value="1"/>
</dbReference>
<evidence type="ECO:0000256" key="4">
    <source>
        <dbReference type="PROSITE-ProRule" id="PRU00182"/>
    </source>
</evidence>
<evidence type="ECO:0000256" key="3">
    <source>
        <dbReference type="PIRSR" id="PIRSR606225-1"/>
    </source>
</evidence>
<evidence type="ECO:0000259" key="6">
    <source>
        <dbReference type="SMART" id="SM00363"/>
    </source>
</evidence>
<comment type="catalytic activity">
    <reaction evidence="5">
        <text>a uridine in RNA = a pseudouridine in RNA</text>
        <dbReference type="Rhea" id="RHEA:48348"/>
        <dbReference type="Rhea" id="RHEA-COMP:12068"/>
        <dbReference type="Rhea" id="RHEA-COMP:12069"/>
        <dbReference type="ChEBI" id="CHEBI:65314"/>
        <dbReference type="ChEBI" id="CHEBI:65315"/>
    </reaction>
</comment>
<feature type="domain" description="RNA-binding S4" evidence="6">
    <location>
        <begin position="13"/>
        <end position="76"/>
    </location>
</feature>
<dbReference type="InterPro" id="IPR050188">
    <property type="entry name" value="RluA_PseudoU_synthase"/>
</dbReference>
<dbReference type="CDD" id="cd02869">
    <property type="entry name" value="PseudoU_synth_RluA_like"/>
    <property type="match status" value="1"/>
</dbReference>
<accession>K2GTA0</accession>
<comment type="caution">
    <text evidence="7">The sequence shown here is derived from an EMBL/GenBank/DDBJ whole genome shotgun (WGS) entry which is preliminary data.</text>
</comment>
<dbReference type="AlphaFoldDB" id="K2GTA0"/>
<dbReference type="PANTHER" id="PTHR21600">
    <property type="entry name" value="MITOCHONDRIAL RNA PSEUDOURIDINE SYNTHASE"/>
    <property type="match status" value="1"/>
</dbReference>
<dbReference type="InterPro" id="IPR036986">
    <property type="entry name" value="S4_RNA-bd_sf"/>
</dbReference>
<dbReference type="InterPro" id="IPR020103">
    <property type="entry name" value="PsdUridine_synth_cat_dom_sf"/>
</dbReference>
<dbReference type="Pfam" id="PF01479">
    <property type="entry name" value="S4"/>
    <property type="match status" value="1"/>
</dbReference>
<dbReference type="PANTHER" id="PTHR21600:SF44">
    <property type="entry name" value="RIBOSOMAL LARGE SUBUNIT PSEUDOURIDINE SYNTHASE D"/>
    <property type="match status" value="1"/>
</dbReference>
<comment type="function">
    <text evidence="5">Responsible for synthesis of pseudouridine from uracil.</text>
</comment>
<dbReference type="EC" id="5.4.99.-" evidence="5"/>
<dbReference type="SUPFAM" id="SSF55174">
    <property type="entry name" value="Alpha-L RNA-binding motif"/>
    <property type="match status" value="1"/>
</dbReference>
<reference evidence="7" key="1">
    <citation type="journal article" date="2012" name="Science">
        <title>Fermentation, hydrogen, and sulfur metabolism in multiple uncultivated bacterial phyla.</title>
        <authorList>
            <person name="Wrighton K.C."/>
            <person name="Thomas B.C."/>
            <person name="Sharon I."/>
            <person name="Miller C.S."/>
            <person name="Castelle C.J."/>
            <person name="VerBerkmoes N.C."/>
            <person name="Wilkins M.J."/>
            <person name="Hettich R.L."/>
            <person name="Lipton M.S."/>
            <person name="Williams K.H."/>
            <person name="Long P.E."/>
            <person name="Banfield J.F."/>
        </authorList>
    </citation>
    <scope>NUCLEOTIDE SEQUENCE [LARGE SCALE GENOMIC DNA]</scope>
</reference>
<sequence>MKFCVYIFEREIRRVDMYLSALFKDQSRNYIQKLIEKWLVKVNGKIVSKNEKLRNKDEIEMIFETEKMEIEAEKMDLDIIFENEDFAVINKDPGINVHPVPGEWWRSWTLVNALLYHMQWLSVINWIERPWIVHRLDKNTSWLLIIAKNDKSMKSLQIKMNKRTIKKTYLAIVCWIIKDKEGYIESFVWRDQFDRKKMTVINPINPKLAKTKFKVLGYLDDKFTLVEVDLLTWRTHQIRIHFASIGFPIVWDTTYWNQKINEQAYNKYNLNRQYLHAYKLSFNLFWEDYNFKAELKKDLIDIYNEVKLFD</sequence>
<dbReference type="NCBIfam" id="TIGR00005">
    <property type="entry name" value="rluA_subfam"/>
    <property type="match status" value="1"/>
</dbReference>
<keyword evidence="2 5" id="KW-0413">Isomerase</keyword>
<protein>
    <recommendedName>
        <fullName evidence="5">Pseudouridine synthase</fullName>
        <ecNumber evidence="5">5.4.99.-</ecNumber>
    </recommendedName>
</protein>
<dbReference type="PROSITE" id="PS50889">
    <property type="entry name" value="S4"/>
    <property type="match status" value="1"/>
</dbReference>
<evidence type="ECO:0000256" key="5">
    <source>
        <dbReference type="RuleBase" id="RU362028"/>
    </source>
</evidence>
<evidence type="ECO:0000313" key="7">
    <source>
        <dbReference type="EMBL" id="EKE26580.1"/>
    </source>
</evidence>
<dbReference type="GO" id="GO:0000455">
    <property type="term" value="P:enzyme-directed rRNA pseudouridine synthesis"/>
    <property type="evidence" value="ECO:0007669"/>
    <property type="project" value="UniProtKB-ARBA"/>
</dbReference>
<feature type="active site" evidence="3">
    <location>
        <position position="137"/>
    </location>
</feature>
<dbReference type="SMART" id="SM00363">
    <property type="entry name" value="S4"/>
    <property type="match status" value="1"/>
</dbReference>
<dbReference type="GO" id="GO:0003723">
    <property type="term" value="F:RNA binding"/>
    <property type="evidence" value="ECO:0007669"/>
    <property type="project" value="UniProtKB-KW"/>
</dbReference>
<gene>
    <name evidence="7" type="primary">rluA</name>
    <name evidence="7" type="ORF">ACD_4C00238G0009</name>
</gene>
<name>K2GTA0_9BACT</name>
<dbReference type="GO" id="GO:0120159">
    <property type="term" value="F:rRNA pseudouridine synthase activity"/>
    <property type="evidence" value="ECO:0007669"/>
    <property type="project" value="UniProtKB-ARBA"/>
</dbReference>
<dbReference type="Gene3D" id="3.10.290.10">
    <property type="entry name" value="RNA-binding S4 domain"/>
    <property type="match status" value="1"/>
</dbReference>
<evidence type="ECO:0000256" key="1">
    <source>
        <dbReference type="ARBA" id="ARBA00010876"/>
    </source>
</evidence>
<dbReference type="InterPro" id="IPR002942">
    <property type="entry name" value="S4_RNA-bd"/>
</dbReference>
<comment type="similarity">
    <text evidence="1 5">Belongs to the pseudouridine synthase RluA family.</text>
</comment>
<dbReference type="CDD" id="cd00165">
    <property type="entry name" value="S4"/>
    <property type="match status" value="1"/>
</dbReference>
<organism evidence="7">
    <name type="scientific">uncultured bacterium</name>
    <name type="common">gcode 4</name>
    <dbReference type="NCBI Taxonomy" id="1234023"/>
    <lineage>
        <taxon>Bacteria</taxon>
        <taxon>environmental samples</taxon>
    </lineage>
</organism>